<dbReference type="InterPro" id="IPR029058">
    <property type="entry name" value="AB_hydrolase_fold"/>
</dbReference>
<gene>
    <name evidence="3" type="ORF">ACFQS3_10620</name>
</gene>
<proteinExistence type="predicted"/>
<dbReference type="InterPro" id="IPR000073">
    <property type="entry name" value="AB_hydrolase_1"/>
</dbReference>
<dbReference type="SUPFAM" id="SSF53474">
    <property type="entry name" value="alpha/beta-Hydrolases"/>
    <property type="match status" value="1"/>
</dbReference>
<dbReference type="GO" id="GO:0016787">
    <property type="term" value="F:hydrolase activity"/>
    <property type="evidence" value="ECO:0007669"/>
    <property type="project" value="UniProtKB-KW"/>
</dbReference>
<evidence type="ECO:0000259" key="2">
    <source>
        <dbReference type="Pfam" id="PF00561"/>
    </source>
</evidence>
<dbReference type="RefSeq" id="WP_382349577.1">
    <property type="nucleotide sequence ID" value="NZ_JBHMBP010000002.1"/>
</dbReference>
<dbReference type="EMBL" id="JBHSYS010000002">
    <property type="protein sequence ID" value="MFC6957646.1"/>
    <property type="molecule type" value="Genomic_DNA"/>
</dbReference>
<accession>A0ABW2D9P1</accession>
<comment type="caution">
    <text evidence="3">The sequence shown here is derived from an EMBL/GenBank/DDBJ whole genome shotgun (WGS) entry which is preliminary data.</text>
</comment>
<dbReference type="InterPro" id="IPR000639">
    <property type="entry name" value="Epox_hydrolase-like"/>
</dbReference>
<organism evidence="3 4">
    <name type="scientific">Glycomyces mayteni</name>
    <dbReference type="NCBI Taxonomy" id="543887"/>
    <lineage>
        <taxon>Bacteria</taxon>
        <taxon>Bacillati</taxon>
        <taxon>Actinomycetota</taxon>
        <taxon>Actinomycetes</taxon>
        <taxon>Glycomycetales</taxon>
        <taxon>Glycomycetaceae</taxon>
        <taxon>Glycomyces</taxon>
    </lineage>
</organism>
<evidence type="ECO:0000313" key="3">
    <source>
        <dbReference type="EMBL" id="MFC6957646.1"/>
    </source>
</evidence>
<dbReference type="PRINTS" id="PR00111">
    <property type="entry name" value="ABHYDROLASE"/>
</dbReference>
<sequence>MTSWDVSGEAWDIETEPGIALHGRSIGTGPAVVLLHGHPRTHATWHRVAPALAAAGYAVVYPDLRGYGRSSKPEPDAEHRRYCDRAMAADTAGLMSALGHERFAVVGHDRGAYVAFRTAMDFPDRVAALAVCDGVPIIEALERADARFAAKWWHWFFYGASPHAERVITADPLAWYRLDRESMGRDNYEDAAAAVTDPRTVRAMLEDYRAGLTRDREHDAADRAGGRRVRAPVLAMWSRFDDMEDLYGDPAAVWEPWCERPVRTAVIDSGHHMSEEAPDQVAAALRGFLAETAPA</sequence>
<evidence type="ECO:0000313" key="4">
    <source>
        <dbReference type="Proteomes" id="UP001596470"/>
    </source>
</evidence>
<protein>
    <submittedName>
        <fullName evidence="3">Alpha/beta fold hydrolase</fullName>
    </submittedName>
</protein>
<keyword evidence="4" id="KW-1185">Reference proteome</keyword>
<reference evidence="4" key="1">
    <citation type="journal article" date="2019" name="Int. J. Syst. Evol. Microbiol.">
        <title>The Global Catalogue of Microorganisms (GCM) 10K type strain sequencing project: providing services to taxonomists for standard genome sequencing and annotation.</title>
        <authorList>
            <consortium name="The Broad Institute Genomics Platform"/>
            <consortium name="The Broad Institute Genome Sequencing Center for Infectious Disease"/>
            <person name="Wu L."/>
            <person name="Ma J."/>
        </authorList>
    </citation>
    <scope>NUCLEOTIDE SEQUENCE [LARGE SCALE GENOMIC DNA]</scope>
    <source>
        <strain evidence="4">KACC 12634</strain>
    </source>
</reference>
<dbReference type="PRINTS" id="PR00412">
    <property type="entry name" value="EPOXHYDRLASE"/>
</dbReference>
<dbReference type="Proteomes" id="UP001596470">
    <property type="component" value="Unassembled WGS sequence"/>
</dbReference>
<dbReference type="PANTHER" id="PTHR43329">
    <property type="entry name" value="EPOXIDE HYDROLASE"/>
    <property type="match status" value="1"/>
</dbReference>
<keyword evidence="1 3" id="KW-0378">Hydrolase</keyword>
<dbReference type="Pfam" id="PF00561">
    <property type="entry name" value="Abhydrolase_1"/>
    <property type="match status" value="1"/>
</dbReference>
<evidence type="ECO:0000256" key="1">
    <source>
        <dbReference type="ARBA" id="ARBA00022801"/>
    </source>
</evidence>
<name>A0ABW2D9P1_9ACTN</name>
<feature type="domain" description="AB hydrolase-1" evidence="2">
    <location>
        <begin position="30"/>
        <end position="277"/>
    </location>
</feature>
<dbReference type="Gene3D" id="3.40.50.1820">
    <property type="entry name" value="alpha/beta hydrolase"/>
    <property type="match status" value="1"/>
</dbReference>